<dbReference type="InterPro" id="IPR014284">
    <property type="entry name" value="RNA_pol_sigma-70_dom"/>
</dbReference>
<evidence type="ECO:0000259" key="9">
    <source>
        <dbReference type="Pfam" id="PF08281"/>
    </source>
</evidence>
<evidence type="ECO:0000256" key="4">
    <source>
        <dbReference type="ARBA" id="ARBA00023125"/>
    </source>
</evidence>
<proteinExistence type="inferred from homology"/>
<dbReference type="RefSeq" id="WP_012184124.1">
    <property type="nucleotide sequence ID" value="NZ_BOQM01000004.1"/>
</dbReference>
<dbReference type="NCBIfam" id="TIGR02937">
    <property type="entry name" value="sigma70-ECF"/>
    <property type="match status" value="1"/>
</dbReference>
<gene>
    <name evidence="11" type="ORF">FB564_2387</name>
    <name evidence="10" type="ORF">Sar04_06730</name>
</gene>
<feature type="domain" description="RNA polymerase sigma factor 70 region 4 type 2" evidence="9">
    <location>
        <begin position="191"/>
        <end position="241"/>
    </location>
</feature>
<dbReference type="Gene3D" id="1.10.10.10">
    <property type="entry name" value="Winged helix-like DNA-binding domain superfamily/Winged helix DNA-binding domain"/>
    <property type="match status" value="1"/>
</dbReference>
<protein>
    <recommendedName>
        <fullName evidence="6">RNA polymerase sigma factor</fullName>
    </recommendedName>
</protein>
<dbReference type="InterPro" id="IPR000838">
    <property type="entry name" value="RNA_pol_sigma70_ECF_CS"/>
</dbReference>
<evidence type="ECO:0000313" key="10">
    <source>
        <dbReference type="EMBL" id="GIM82335.1"/>
    </source>
</evidence>
<keyword evidence="5 6" id="KW-0804">Transcription</keyword>
<dbReference type="GO" id="GO:0006352">
    <property type="term" value="P:DNA-templated transcription initiation"/>
    <property type="evidence" value="ECO:0007669"/>
    <property type="project" value="InterPro"/>
</dbReference>
<dbReference type="EMBL" id="VFOL01000001">
    <property type="protein sequence ID" value="TQL37237.1"/>
    <property type="molecule type" value="Genomic_DNA"/>
</dbReference>
<dbReference type="Pfam" id="PF08281">
    <property type="entry name" value="Sigma70_r4_2"/>
    <property type="match status" value="1"/>
</dbReference>
<evidence type="ECO:0000256" key="5">
    <source>
        <dbReference type="ARBA" id="ARBA00023163"/>
    </source>
</evidence>
<dbReference type="InterPro" id="IPR013324">
    <property type="entry name" value="RNA_pol_sigma_r3/r4-like"/>
</dbReference>
<evidence type="ECO:0000313" key="11">
    <source>
        <dbReference type="EMBL" id="TQL37237.1"/>
    </source>
</evidence>
<organism evidence="11 12">
    <name type="scientific">Salinispora arenicola</name>
    <dbReference type="NCBI Taxonomy" id="168697"/>
    <lineage>
        <taxon>Bacteria</taxon>
        <taxon>Bacillati</taxon>
        <taxon>Actinomycetota</taxon>
        <taxon>Actinomycetes</taxon>
        <taxon>Micromonosporales</taxon>
        <taxon>Micromonosporaceae</taxon>
        <taxon>Salinispora</taxon>
    </lineage>
</organism>
<dbReference type="FunFam" id="1.10.10.10:FF:000068">
    <property type="entry name" value="RNA polymerase sigma factor"/>
    <property type="match status" value="1"/>
</dbReference>
<feature type="region of interest" description="Disordered" evidence="7">
    <location>
        <begin position="1"/>
        <end position="20"/>
    </location>
</feature>
<dbReference type="PROSITE" id="PS01063">
    <property type="entry name" value="SIGMA70_ECF"/>
    <property type="match status" value="1"/>
</dbReference>
<sequence length="268" mass="30430">MPTDTQARERDDQDVRRLDRLLDGPPWSAVTSAARVSVEHLGGSEFVGERVHVSSAGKHPIRGDVRLTTEKTDERRARFERDAMPFVDQLYAAGLRMTRNPADAEDLVQETYLKAYAAFHQFEQGTNLKAWLYRILTNTYINSYRRRQRQPIQAPTEEITDWQLAEAESHTSSGLRSAETEALDRLPDSDIKQALQQLPEEFRLAVYLTDVEGFSYKEVAEIMGTPIGTVMSRLHRGRRNLRKLLEQYAAERGFTSASSAKGSTGREV</sequence>
<dbReference type="InterPro" id="IPR036388">
    <property type="entry name" value="WH-like_DNA-bd_sf"/>
</dbReference>
<dbReference type="GeneID" id="93771632"/>
<evidence type="ECO:0000256" key="3">
    <source>
        <dbReference type="ARBA" id="ARBA00023082"/>
    </source>
</evidence>
<feature type="domain" description="RNA polymerase sigma-70 region 2" evidence="8">
    <location>
        <begin position="88"/>
        <end position="149"/>
    </location>
</feature>
<keyword evidence="4 6" id="KW-0238">DNA-binding</keyword>
<dbReference type="Gene3D" id="1.10.1740.10">
    <property type="match status" value="1"/>
</dbReference>
<evidence type="ECO:0000256" key="2">
    <source>
        <dbReference type="ARBA" id="ARBA00023015"/>
    </source>
</evidence>
<dbReference type="InterPro" id="IPR013325">
    <property type="entry name" value="RNA_pol_sigma_r2"/>
</dbReference>
<dbReference type="EMBL" id="BOQM01000004">
    <property type="protein sequence ID" value="GIM82335.1"/>
    <property type="molecule type" value="Genomic_DNA"/>
</dbReference>
<reference evidence="10 13" key="2">
    <citation type="submission" date="2021-03" db="EMBL/GenBank/DDBJ databases">
        <title>Whole genome shotgun sequence of Salinispora arenicola NBRC 105043.</title>
        <authorList>
            <person name="Komaki H."/>
            <person name="Tamura T."/>
        </authorList>
    </citation>
    <scope>NUCLEOTIDE SEQUENCE [LARGE SCALE GENOMIC DNA]</scope>
    <source>
        <strain evidence="10 13">NBRC 105043</strain>
    </source>
</reference>
<dbReference type="GO" id="GO:0003677">
    <property type="term" value="F:DNA binding"/>
    <property type="evidence" value="ECO:0007669"/>
    <property type="project" value="UniProtKB-KW"/>
</dbReference>
<dbReference type="SUPFAM" id="SSF88659">
    <property type="entry name" value="Sigma3 and sigma4 domains of RNA polymerase sigma factors"/>
    <property type="match status" value="1"/>
</dbReference>
<evidence type="ECO:0000259" key="8">
    <source>
        <dbReference type="Pfam" id="PF04542"/>
    </source>
</evidence>
<dbReference type="PANTHER" id="PTHR43133">
    <property type="entry name" value="RNA POLYMERASE ECF-TYPE SIGMA FACTO"/>
    <property type="match status" value="1"/>
</dbReference>
<keyword evidence="13" id="KW-1185">Reference proteome</keyword>
<accession>A0A542XN02</accession>
<dbReference type="AlphaFoldDB" id="A0A542XN02"/>
<dbReference type="OMA" id="QFYTWLY"/>
<evidence type="ECO:0000313" key="13">
    <source>
        <dbReference type="Proteomes" id="UP000677457"/>
    </source>
</evidence>
<keyword evidence="3 6" id="KW-0731">Sigma factor</keyword>
<evidence type="ECO:0000313" key="12">
    <source>
        <dbReference type="Proteomes" id="UP000315983"/>
    </source>
</evidence>
<evidence type="ECO:0000256" key="7">
    <source>
        <dbReference type="SAM" id="MobiDB-lite"/>
    </source>
</evidence>
<dbReference type="Proteomes" id="UP000315983">
    <property type="component" value="Unassembled WGS sequence"/>
</dbReference>
<dbReference type="PANTHER" id="PTHR43133:SF59">
    <property type="entry name" value="ECF RNA POLYMERASE SIGMA FACTOR SIGR"/>
    <property type="match status" value="1"/>
</dbReference>
<dbReference type="InterPro" id="IPR014293">
    <property type="entry name" value="RNA_pol_sigma70_actinobac"/>
</dbReference>
<name>A0A542XN02_SALAC</name>
<keyword evidence="2 6" id="KW-0805">Transcription regulation</keyword>
<dbReference type="InterPro" id="IPR007627">
    <property type="entry name" value="RNA_pol_sigma70_r2"/>
</dbReference>
<dbReference type="InterPro" id="IPR013249">
    <property type="entry name" value="RNA_pol_sigma70_r4_t2"/>
</dbReference>
<dbReference type="GO" id="GO:0016987">
    <property type="term" value="F:sigma factor activity"/>
    <property type="evidence" value="ECO:0007669"/>
    <property type="project" value="UniProtKB-KW"/>
</dbReference>
<dbReference type="Proteomes" id="UP000677457">
    <property type="component" value="Unassembled WGS sequence"/>
</dbReference>
<dbReference type="CDD" id="cd06171">
    <property type="entry name" value="Sigma70_r4"/>
    <property type="match status" value="1"/>
</dbReference>
<evidence type="ECO:0000256" key="6">
    <source>
        <dbReference type="RuleBase" id="RU000716"/>
    </source>
</evidence>
<comment type="caution">
    <text evidence="11">The sequence shown here is derived from an EMBL/GenBank/DDBJ whole genome shotgun (WGS) entry which is preliminary data.</text>
</comment>
<dbReference type="InterPro" id="IPR039425">
    <property type="entry name" value="RNA_pol_sigma-70-like"/>
</dbReference>
<dbReference type="GO" id="GO:0006950">
    <property type="term" value="P:response to stress"/>
    <property type="evidence" value="ECO:0007669"/>
    <property type="project" value="UniProtKB-ARBA"/>
</dbReference>
<comment type="similarity">
    <text evidence="1 6">Belongs to the sigma-70 factor family. ECF subfamily.</text>
</comment>
<dbReference type="SUPFAM" id="SSF88946">
    <property type="entry name" value="Sigma2 domain of RNA polymerase sigma factors"/>
    <property type="match status" value="1"/>
</dbReference>
<dbReference type="Pfam" id="PF04542">
    <property type="entry name" value="Sigma70_r2"/>
    <property type="match status" value="1"/>
</dbReference>
<evidence type="ECO:0000256" key="1">
    <source>
        <dbReference type="ARBA" id="ARBA00010641"/>
    </source>
</evidence>
<dbReference type="NCBIfam" id="TIGR02947">
    <property type="entry name" value="SigH_actino"/>
    <property type="match status" value="1"/>
</dbReference>
<reference evidence="11 12" key="1">
    <citation type="submission" date="2019-06" db="EMBL/GenBank/DDBJ databases">
        <title>Sequencing the genomes of 1000 actinobacteria strains.</title>
        <authorList>
            <person name="Klenk H.-P."/>
        </authorList>
    </citation>
    <scope>NUCLEOTIDE SEQUENCE [LARGE SCALE GENOMIC DNA]</scope>
    <source>
        <strain evidence="11 12">DSM 44819</strain>
    </source>
</reference>